<protein>
    <submittedName>
        <fullName evidence="1">Uncharacterized protein</fullName>
    </submittedName>
</protein>
<gene>
    <name evidence="1" type="ORF">N656DRAFT_46653</name>
</gene>
<comment type="caution">
    <text evidence="1">The sequence shown here is derived from an EMBL/GenBank/DDBJ whole genome shotgun (WGS) entry which is preliminary data.</text>
</comment>
<dbReference type="EMBL" id="MU853332">
    <property type="protein sequence ID" value="KAK4117546.1"/>
    <property type="molecule type" value="Genomic_DNA"/>
</dbReference>
<name>A0AAN6YXB4_9PEZI</name>
<dbReference type="Proteomes" id="UP001302812">
    <property type="component" value="Unassembled WGS sequence"/>
</dbReference>
<organism evidence="1 2">
    <name type="scientific">Canariomyces notabilis</name>
    <dbReference type="NCBI Taxonomy" id="2074819"/>
    <lineage>
        <taxon>Eukaryota</taxon>
        <taxon>Fungi</taxon>
        <taxon>Dikarya</taxon>
        <taxon>Ascomycota</taxon>
        <taxon>Pezizomycotina</taxon>
        <taxon>Sordariomycetes</taxon>
        <taxon>Sordariomycetidae</taxon>
        <taxon>Sordariales</taxon>
        <taxon>Chaetomiaceae</taxon>
        <taxon>Canariomyces</taxon>
    </lineage>
</organism>
<dbReference type="GeneID" id="89933870"/>
<keyword evidence="2" id="KW-1185">Reference proteome</keyword>
<proteinExistence type="predicted"/>
<sequence length="181" mass="21119">MDWFVALDSEMWSGRLLAHVFDERNTTFVLYGLIRGRQPCYWRQLARRCPGDALLGYQQPPMFLNSANTRYTRTGRYWFFLGVEVPILRNYLSSRMQLWPGEHEDVVKSVLSSTEMISYSKCMKPRRTAPRLPAGEYVKVKRDKDRVVAMVRCPQGRGTSSTYITYSLGVSFRWRSQLELG</sequence>
<evidence type="ECO:0000313" key="1">
    <source>
        <dbReference type="EMBL" id="KAK4117546.1"/>
    </source>
</evidence>
<evidence type="ECO:0000313" key="2">
    <source>
        <dbReference type="Proteomes" id="UP001302812"/>
    </source>
</evidence>
<dbReference type="AlphaFoldDB" id="A0AAN6YXB4"/>
<dbReference type="RefSeq" id="XP_064675116.1">
    <property type="nucleotide sequence ID" value="XM_064809746.1"/>
</dbReference>
<accession>A0AAN6YXB4</accession>
<reference evidence="1" key="1">
    <citation type="journal article" date="2023" name="Mol. Phylogenet. Evol.">
        <title>Genome-scale phylogeny and comparative genomics of the fungal order Sordariales.</title>
        <authorList>
            <person name="Hensen N."/>
            <person name="Bonometti L."/>
            <person name="Westerberg I."/>
            <person name="Brannstrom I.O."/>
            <person name="Guillou S."/>
            <person name="Cros-Aarteil S."/>
            <person name="Calhoun S."/>
            <person name="Haridas S."/>
            <person name="Kuo A."/>
            <person name="Mondo S."/>
            <person name="Pangilinan J."/>
            <person name="Riley R."/>
            <person name="LaButti K."/>
            <person name="Andreopoulos B."/>
            <person name="Lipzen A."/>
            <person name="Chen C."/>
            <person name="Yan M."/>
            <person name="Daum C."/>
            <person name="Ng V."/>
            <person name="Clum A."/>
            <person name="Steindorff A."/>
            <person name="Ohm R.A."/>
            <person name="Martin F."/>
            <person name="Silar P."/>
            <person name="Natvig D.O."/>
            <person name="Lalanne C."/>
            <person name="Gautier V."/>
            <person name="Ament-Velasquez S.L."/>
            <person name="Kruys A."/>
            <person name="Hutchinson M.I."/>
            <person name="Powell A.J."/>
            <person name="Barry K."/>
            <person name="Miller A.N."/>
            <person name="Grigoriev I.V."/>
            <person name="Debuchy R."/>
            <person name="Gladieux P."/>
            <person name="Hiltunen Thoren M."/>
            <person name="Johannesson H."/>
        </authorList>
    </citation>
    <scope>NUCLEOTIDE SEQUENCE</scope>
    <source>
        <strain evidence="1">CBS 508.74</strain>
    </source>
</reference>
<reference evidence="1" key="2">
    <citation type="submission" date="2023-05" db="EMBL/GenBank/DDBJ databases">
        <authorList>
            <consortium name="Lawrence Berkeley National Laboratory"/>
            <person name="Steindorff A."/>
            <person name="Hensen N."/>
            <person name="Bonometti L."/>
            <person name="Westerberg I."/>
            <person name="Brannstrom I.O."/>
            <person name="Guillou S."/>
            <person name="Cros-Aarteil S."/>
            <person name="Calhoun S."/>
            <person name="Haridas S."/>
            <person name="Kuo A."/>
            <person name="Mondo S."/>
            <person name="Pangilinan J."/>
            <person name="Riley R."/>
            <person name="Labutti K."/>
            <person name="Andreopoulos B."/>
            <person name="Lipzen A."/>
            <person name="Chen C."/>
            <person name="Yanf M."/>
            <person name="Daum C."/>
            <person name="Ng V."/>
            <person name="Clum A."/>
            <person name="Ohm R."/>
            <person name="Martin F."/>
            <person name="Silar P."/>
            <person name="Natvig D."/>
            <person name="Lalanne C."/>
            <person name="Gautier V."/>
            <person name="Ament-Velasquez S.L."/>
            <person name="Kruys A."/>
            <person name="Hutchinson M.I."/>
            <person name="Powell A.J."/>
            <person name="Barry K."/>
            <person name="Miller A.N."/>
            <person name="Grigoriev I.V."/>
            <person name="Debuchy R."/>
            <person name="Gladieux P."/>
            <person name="Thoren M.H."/>
            <person name="Johannesson H."/>
        </authorList>
    </citation>
    <scope>NUCLEOTIDE SEQUENCE</scope>
    <source>
        <strain evidence="1">CBS 508.74</strain>
    </source>
</reference>